<evidence type="ECO:0000256" key="1">
    <source>
        <dbReference type="SAM" id="SignalP"/>
    </source>
</evidence>
<organism evidence="2 3">
    <name type="scientific">Hibiscus sabdariffa</name>
    <name type="common">roselle</name>
    <dbReference type="NCBI Taxonomy" id="183260"/>
    <lineage>
        <taxon>Eukaryota</taxon>
        <taxon>Viridiplantae</taxon>
        <taxon>Streptophyta</taxon>
        <taxon>Embryophyta</taxon>
        <taxon>Tracheophyta</taxon>
        <taxon>Spermatophyta</taxon>
        <taxon>Magnoliopsida</taxon>
        <taxon>eudicotyledons</taxon>
        <taxon>Gunneridae</taxon>
        <taxon>Pentapetalae</taxon>
        <taxon>rosids</taxon>
        <taxon>malvids</taxon>
        <taxon>Malvales</taxon>
        <taxon>Malvaceae</taxon>
        <taxon>Malvoideae</taxon>
        <taxon>Hibiscus</taxon>
    </lineage>
</organism>
<accession>A0ABR2AZ13</accession>
<dbReference type="Proteomes" id="UP001472677">
    <property type="component" value="Unassembled WGS sequence"/>
</dbReference>
<name>A0ABR2AZ13_9ROSI</name>
<keyword evidence="1" id="KW-0732">Signal</keyword>
<comment type="caution">
    <text evidence="2">The sequence shown here is derived from an EMBL/GenBank/DDBJ whole genome shotgun (WGS) entry which is preliminary data.</text>
</comment>
<reference evidence="2 3" key="1">
    <citation type="journal article" date="2024" name="G3 (Bethesda)">
        <title>Genome assembly of Hibiscus sabdariffa L. provides insights into metabolisms of medicinal natural products.</title>
        <authorList>
            <person name="Kim T."/>
        </authorList>
    </citation>
    <scope>NUCLEOTIDE SEQUENCE [LARGE SCALE GENOMIC DNA]</scope>
    <source>
        <strain evidence="2">TK-2024</strain>
        <tissue evidence="2">Old leaves</tissue>
    </source>
</reference>
<protein>
    <submittedName>
        <fullName evidence="2">Uncharacterized protein</fullName>
    </submittedName>
</protein>
<sequence length="71" mass="7510">MKGLFIILCILLASILAFPTSTMAQGQNSGDPKNPVVNCGRGVPYSKCKPKPPPKCADVYNPRGCSDDSTP</sequence>
<evidence type="ECO:0000313" key="3">
    <source>
        <dbReference type="Proteomes" id="UP001472677"/>
    </source>
</evidence>
<feature type="signal peptide" evidence="1">
    <location>
        <begin position="1"/>
        <end position="24"/>
    </location>
</feature>
<evidence type="ECO:0000313" key="2">
    <source>
        <dbReference type="EMBL" id="KAK8499305.1"/>
    </source>
</evidence>
<gene>
    <name evidence="2" type="ORF">V6N12_072859</name>
</gene>
<proteinExistence type="predicted"/>
<dbReference type="EMBL" id="JBBPBM010000238">
    <property type="protein sequence ID" value="KAK8499305.1"/>
    <property type="molecule type" value="Genomic_DNA"/>
</dbReference>
<feature type="chain" id="PRO_5045909390" evidence="1">
    <location>
        <begin position="25"/>
        <end position="71"/>
    </location>
</feature>
<keyword evidence="3" id="KW-1185">Reference proteome</keyword>